<gene>
    <name evidence="1" type="ORF">HanXRQr2_Chr15g0697241</name>
</gene>
<dbReference type="Proteomes" id="UP000215914">
    <property type="component" value="Unassembled WGS sequence"/>
</dbReference>
<protein>
    <submittedName>
        <fullName evidence="1">Uncharacterized protein</fullName>
    </submittedName>
</protein>
<accession>A0A9K3H4X4</accession>
<dbReference type="Gramene" id="mRNA:HanXRQr2_Chr15g0697241">
    <property type="protein sequence ID" value="mRNA:HanXRQr2_Chr15g0697241"/>
    <property type="gene ID" value="HanXRQr2_Chr15g0697241"/>
</dbReference>
<dbReference type="AlphaFoldDB" id="A0A9K3H4X4"/>
<keyword evidence="2" id="KW-1185">Reference proteome</keyword>
<evidence type="ECO:0000313" key="1">
    <source>
        <dbReference type="EMBL" id="KAF5764889.1"/>
    </source>
</evidence>
<reference evidence="1" key="2">
    <citation type="submission" date="2020-06" db="EMBL/GenBank/DDBJ databases">
        <title>Helianthus annuus Genome sequencing and assembly Release 2.</title>
        <authorList>
            <person name="Gouzy J."/>
            <person name="Langlade N."/>
            <person name="Munos S."/>
        </authorList>
    </citation>
    <scope>NUCLEOTIDE SEQUENCE</scope>
    <source>
        <tissue evidence="1">Leaves</tissue>
    </source>
</reference>
<sequence>MVVAASSQLNHQASLYSPLMELAGDFRFSALCLPVNSGSMLLYHHWKFRFPDC</sequence>
<organism evidence="1 2">
    <name type="scientific">Helianthus annuus</name>
    <name type="common">Common sunflower</name>
    <dbReference type="NCBI Taxonomy" id="4232"/>
    <lineage>
        <taxon>Eukaryota</taxon>
        <taxon>Viridiplantae</taxon>
        <taxon>Streptophyta</taxon>
        <taxon>Embryophyta</taxon>
        <taxon>Tracheophyta</taxon>
        <taxon>Spermatophyta</taxon>
        <taxon>Magnoliopsida</taxon>
        <taxon>eudicotyledons</taxon>
        <taxon>Gunneridae</taxon>
        <taxon>Pentapetalae</taxon>
        <taxon>asterids</taxon>
        <taxon>campanulids</taxon>
        <taxon>Asterales</taxon>
        <taxon>Asteraceae</taxon>
        <taxon>Asteroideae</taxon>
        <taxon>Heliantheae alliance</taxon>
        <taxon>Heliantheae</taxon>
        <taxon>Helianthus</taxon>
    </lineage>
</organism>
<name>A0A9K3H4X4_HELAN</name>
<reference evidence="1" key="1">
    <citation type="journal article" date="2017" name="Nature">
        <title>The sunflower genome provides insights into oil metabolism, flowering and Asterid evolution.</title>
        <authorList>
            <person name="Badouin H."/>
            <person name="Gouzy J."/>
            <person name="Grassa C.J."/>
            <person name="Murat F."/>
            <person name="Staton S.E."/>
            <person name="Cottret L."/>
            <person name="Lelandais-Briere C."/>
            <person name="Owens G.L."/>
            <person name="Carrere S."/>
            <person name="Mayjonade B."/>
            <person name="Legrand L."/>
            <person name="Gill N."/>
            <person name="Kane N.C."/>
            <person name="Bowers J.E."/>
            <person name="Hubner S."/>
            <person name="Bellec A."/>
            <person name="Berard A."/>
            <person name="Berges H."/>
            <person name="Blanchet N."/>
            <person name="Boniface M.C."/>
            <person name="Brunel D."/>
            <person name="Catrice O."/>
            <person name="Chaidir N."/>
            <person name="Claudel C."/>
            <person name="Donnadieu C."/>
            <person name="Faraut T."/>
            <person name="Fievet G."/>
            <person name="Helmstetter N."/>
            <person name="King M."/>
            <person name="Knapp S.J."/>
            <person name="Lai Z."/>
            <person name="Le Paslier M.C."/>
            <person name="Lippi Y."/>
            <person name="Lorenzon L."/>
            <person name="Mandel J.R."/>
            <person name="Marage G."/>
            <person name="Marchand G."/>
            <person name="Marquand E."/>
            <person name="Bret-Mestries E."/>
            <person name="Morien E."/>
            <person name="Nambeesan S."/>
            <person name="Nguyen T."/>
            <person name="Pegot-Espagnet P."/>
            <person name="Pouilly N."/>
            <person name="Raftis F."/>
            <person name="Sallet E."/>
            <person name="Schiex T."/>
            <person name="Thomas J."/>
            <person name="Vandecasteele C."/>
            <person name="Vares D."/>
            <person name="Vear F."/>
            <person name="Vautrin S."/>
            <person name="Crespi M."/>
            <person name="Mangin B."/>
            <person name="Burke J.M."/>
            <person name="Salse J."/>
            <person name="Munos S."/>
            <person name="Vincourt P."/>
            <person name="Rieseberg L.H."/>
            <person name="Langlade N.B."/>
        </authorList>
    </citation>
    <scope>NUCLEOTIDE SEQUENCE</scope>
    <source>
        <tissue evidence="1">Leaves</tissue>
    </source>
</reference>
<proteinExistence type="predicted"/>
<evidence type="ECO:0000313" key="2">
    <source>
        <dbReference type="Proteomes" id="UP000215914"/>
    </source>
</evidence>
<dbReference type="EMBL" id="MNCJ02000330">
    <property type="protein sequence ID" value="KAF5764889.1"/>
    <property type="molecule type" value="Genomic_DNA"/>
</dbReference>
<comment type="caution">
    <text evidence="1">The sequence shown here is derived from an EMBL/GenBank/DDBJ whole genome shotgun (WGS) entry which is preliminary data.</text>
</comment>